<organism evidence="3 4">
    <name type="scientific">Amorphus orientalis</name>
    <dbReference type="NCBI Taxonomy" id="649198"/>
    <lineage>
        <taxon>Bacteria</taxon>
        <taxon>Pseudomonadati</taxon>
        <taxon>Pseudomonadota</taxon>
        <taxon>Alphaproteobacteria</taxon>
        <taxon>Hyphomicrobiales</taxon>
        <taxon>Amorphaceae</taxon>
        <taxon>Amorphus</taxon>
    </lineage>
</organism>
<dbReference type="InterPro" id="IPR000620">
    <property type="entry name" value="EamA_dom"/>
</dbReference>
<feature type="transmembrane region" description="Helical" evidence="1">
    <location>
        <begin position="280"/>
        <end position="296"/>
    </location>
</feature>
<feature type="transmembrane region" description="Helical" evidence="1">
    <location>
        <begin position="79"/>
        <end position="100"/>
    </location>
</feature>
<feature type="transmembrane region" description="Helical" evidence="1">
    <location>
        <begin position="106"/>
        <end position="128"/>
    </location>
</feature>
<accession>A0AAE3VRG8</accession>
<dbReference type="InterPro" id="IPR037185">
    <property type="entry name" value="EmrE-like"/>
</dbReference>
<evidence type="ECO:0000313" key="3">
    <source>
        <dbReference type="EMBL" id="MDQ0316808.1"/>
    </source>
</evidence>
<feature type="transmembrane region" description="Helical" evidence="1">
    <location>
        <begin position="16"/>
        <end position="36"/>
    </location>
</feature>
<dbReference type="AlphaFoldDB" id="A0AAE3VRG8"/>
<dbReference type="Proteomes" id="UP001229244">
    <property type="component" value="Unassembled WGS sequence"/>
</dbReference>
<protein>
    <submittedName>
        <fullName evidence="3">Drug/metabolite transporter (DMT)-like permease</fullName>
    </submittedName>
</protein>
<dbReference type="GO" id="GO:0016020">
    <property type="term" value="C:membrane"/>
    <property type="evidence" value="ECO:0007669"/>
    <property type="project" value="InterPro"/>
</dbReference>
<name>A0AAE3VRG8_9HYPH</name>
<feature type="transmembrane region" description="Helical" evidence="1">
    <location>
        <begin position="252"/>
        <end position="274"/>
    </location>
</feature>
<dbReference type="PANTHER" id="PTHR22911:SF76">
    <property type="entry name" value="EAMA DOMAIN-CONTAINING PROTEIN"/>
    <property type="match status" value="1"/>
</dbReference>
<feature type="transmembrane region" description="Helical" evidence="1">
    <location>
        <begin position="137"/>
        <end position="158"/>
    </location>
</feature>
<comment type="caution">
    <text evidence="3">The sequence shown here is derived from an EMBL/GenBank/DDBJ whole genome shotgun (WGS) entry which is preliminary data.</text>
</comment>
<feature type="transmembrane region" description="Helical" evidence="1">
    <location>
        <begin position="194"/>
        <end position="213"/>
    </location>
</feature>
<keyword evidence="1" id="KW-0812">Transmembrane</keyword>
<proteinExistence type="predicted"/>
<feature type="transmembrane region" description="Helical" evidence="1">
    <location>
        <begin position="225"/>
        <end position="245"/>
    </location>
</feature>
<dbReference type="RefSeq" id="WP_306886684.1">
    <property type="nucleotide sequence ID" value="NZ_JAUSUL010000003.1"/>
</dbReference>
<feature type="domain" description="EamA" evidence="2">
    <location>
        <begin position="19"/>
        <end position="151"/>
    </location>
</feature>
<evidence type="ECO:0000259" key="2">
    <source>
        <dbReference type="Pfam" id="PF00892"/>
    </source>
</evidence>
<dbReference type="PANTHER" id="PTHR22911">
    <property type="entry name" value="ACYL-MALONYL CONDENSING ENZYME-RELATED"/>
    <property type="match status" value="1"/>
</dbReference>
<evidence type="ECO:0000313" key="4">
    <source>
        <dbReference type="Proteomes" id="UP001229244"/>
    </source>
</evidence>
<feature type="domain" description="EamA" evidence="2">
    <location>
        <begin position="164"/>
        <end position="295"/>
    </location>
</feature>
<evidence type="ECO:0000256" key="1">
    <source>
        <dbReference type="SAM" id="Phobius"/>
    </source>
</evidence>
<sequence length="310" mass="32104">MTITPPSSPADTAPRIVLALVCLVAGAVAMGVSPVFVRNADVGPFTSAFWRVALSLPVLWLWARLEARNRPADAAPQGWSWPVVLTGLFFAGDLLFWHLAIVHTTVANATFLATMAPVWVILASGLVIREPVGRESVIGLGLCLVGAALLIGMSYSLAPGRVDGDIYGVVTSMFFGAYFLSVRVARRTVSPGFLMFRSGIVTAAVLLIAAVGLEGQFLPGSATGIAALLALALVSHAGGQGLLSFSLGHLTAAFSSLVIFLEALAAALAGWVFLGEALSLHQAAGGAAILAGIWLARPRTGRPRGSVAPK</sequence>
<keyword evidence="4" id="KW-1185">Reference proteome</keyword>
<reference evidence="3" key="1">
    <citation type="submission" date="2023-07" db="EMBL/GenBank/DDBJ databases">
        <title>Genomic Encyclopedia of Type Strains, Phase IV (KMG-IV): sequencing the most valuable type-strain genomes for metagenomic binning, comparative biology and taxonomic classification.</title>
        <authorList>
            <person name="Goeker M."/>
        </authorList>
    </citation>
    <scope>NUCLEOTIDE SEQUENCE</scope>
    <source>
        <strain evidence="3">DSM 21202</strain>
    </source>
</reference>
<keyword evidence="1" id="KW-1133">Transmembrane helix</keyword>
<feature type="transmembrane region" description="Helical" evidence="1">
    <location>
        <begin position="164"/>
        <end position="182"/>
    </location>
</feature>
<dbReference type="Pfam" id="PF00892">
    <property type="entry name" value="EamA"/>
    <property type="match status" value="2"/>
</dbReference>
<gene>
    <name evidence="3" type="ORF">J2S73_003284</name>
</gene>
<dbReference type="SUPFAM" id="SSF103481">
    <property type="entry name" value="Multidrug resistance efflux transporter EmrE"/>
    <property type="match status" value="2"/>
</dbReference>
<dbReference type="EMBL" id="JAUSUL010000003">
    <property type="protein sequence ID" value="MDQ0316808.1"/>
    <property type="molecule type" value="Genomic_DNA"/>
</dbReference>
<keyword evidence="1" id="KW-0472">Membrane</keyword>